<dbReference type="Pfam" id="PF00293">
    <property type="entry name" value="NUDIX"/>
    <property type="match status" value="1"/>
</dbReference>
<dbReference type="SUPFAM" id="SSF55811">
    <property type="entry name" value="Nudix"/>
    <property type="match status" value="1"/>
</dbReference>
<dbReference type="Pfam" id="PF14803">
    <property type="entry name" value="Zn_ribbon_Nudix"/>
    <property type="match status" value="1"/>
</dbReference>
<dbReference type="eggNOG" id="COG1051">
    <property type="taxonomic scope" value="Bacteria"/>
</dbReference>
<dbReference type="HOGENOM" id="CLU_037162_16_1_6"/>
<dbReference type="Proteomes" id="UP000005744">
    <property type="component" value="Unassembled WGS sequence"/>
</dbReference>
<dbReference type="Gene3D" id="2.20.70.10">
    <property type="match status" value="1"/>
</dbReference>
<evidence type="ECO:0000259" key="1">
    <source>
        <dbReference type="PROSITE" id="PS51462"/>
    </source>
</evidence>
<dbReference type="STRING" id="395493.BegalDRAFT_1348"/>
<accession>I3CF50</accession>
<evidence type="ECO:0000313" key="3">
    <source>
        <dbReference type="Proteomes" id="UP000005744"/>
    </source>
</evidence>
<dbReference type="EMBL" id="JH600070">
    <property type="protein sequence ID" value="EIJ42243.1"/>
    <property type="molecule type" value="Genomic_DNA"/>
</dbReference>
<dbReference type="InterPro" id="IPR015797">
    <property type="entry name" value="NUDIX_hydrolase-like_dom_sf"/>
</dbReference>
<dbReference type="RefSeq" id="WP_002685002.1">
    <property type="nucleotide sequence ID" value="NZ_JH600070.1"/>
</dbReference>
<dbReference type="PROSITE" id="PS51462">
    <property type="entry name" value="NUDIX"/>
    <property type="match status" value="1"/>
</dbReference>
<dbReference type="Gene3D" id="3.90.79.10">
    <property type="entry name" value="Nucleoside Triphosphate Pyrophosphohydrolase"/>
    <property type="match status" value="1"/>
</dbReference>
<dbReference type="CDD" id="cd04511">
    <property type="entry name" value="NUDIX_Hydrolase"/>
    <property type="match status" value="1"/>
</dbReference>
<dbReference type="PANTHER" id="PTHR43222">
    <property type="entry name" value="NUDIX HYDROLASE 23"/>
    <property type="match status" value="1"/>
</dbReference>
<keyword evidence="3" id="KW-1185">Reference proteome</keyword>
<dbReference type="AlphaFoldDB" id="I3CF50"/>
<sequence>MKYCSECGASVELKIPEGDNFPRFVCDTCHTIHYQNPKIVTGCLVEHDHKILLCKRAIEPRYGLWTIPAGFMENKEAVPQAAIRETWEEAHAKVTEPELYAVFSLSHISQVYIMFRAHLAEPTFSAGAESLEVRLFDESEIPWDNLAFPIVHQTLTRYFQERKTGKFAVHVANIAPLPK</sequence>
<dbReference type="GO" id="GO:0003824">
    <property type="term" value="F:catalytic activity"/>
    <property type="evidence" value="ECO:0007669"/>
    <property type="project" value="UniProtKB-ARBA"/>
</dbReference>
<organism evidence="2 3">
    <name type="scientific">Beggiatoa alba B18LD</name>
    <dbReference type="NCBI Taxonomy" id="395493"/>
    <lineage>
        <taxon>Bacteria</taxon>
        <taxon>Pseudomonadati</taxon>
        <taxon>Pseudomonadota</taxon>
        <taxon>Gammaproteobacteria</taxon>
        <taxon>Thiotrichales</taxon>
        <taxon>Thiotrichaceae</taxon>
        <taxon>Beggiatoa</taxon>
    </lineage>
</organism>
<protein>
    <submittedName>
        <fullName evidence="2">ADP-ribose pyrophosphatase</fullName>
    </submittedName>
</protein>
<evidence type="ECO:0000313" key="2">
    <source>
        <dbReference type="EMBL" id="EIJ42243.1"/>
    </source>
</evidence>
<name>I3CF50_9GAMM</name>
<reference evidence="2 3" key="1">
    <citation type="submission" date="2011-11" db="EMBL/GenBank/DDBJ databases">
        <title>Improved High-Quality Draft sequence of Beggiatoa alba B18lD.</title>
        <authorList>
            <consortium name="US DOE Joint Genome Institute"/>
            <person name="Lucas S."/>
            <person name="Han J."/>
            <person name="Lapidus A."/>
            <person name="Cheng J.-F."/>
            <person name="Goodwin L."/>
            <person name="Pitluck S."/>
            <person name="Peters L."/>
            <person name="Mikhailova N."/>
            <person name="Held B."/>
            <person name="Detter J.C."/>
            <person name="Han C."/>
            <person name="Tapia R."/>
            <person name="Land M."/>
            <person name="Hauser L."/>
            <person name="Kyrpides N."/>
            <person name="Ivanova N."/>
            <person name="Pagani I."/>
            <person name="Samuel K."/>
            <person name="Teske A."/>
            <person name="Mueller J."/>
            <person name="Woyke T."/>
        </authorList>
    </citation>
    <scope>NUCLEOTIDE SEQUENCE [LARGE SCALE GENOMIC DNA]</scope>
    <source>
        <strain evidence="2 3">B18LD</strain>
    </source>
</reference>
<dbReference type="PANTHER" id="PTHR43222:SF2">
    <property type="entry name" value="NUDIX HYDROLASE 23, CHLOROPLASTIC"/>
    <property type="match status" value="1"/>
</dbReference>
<proteinExistence type="predicted"/>
<feature type="domain" description="Nudix hydrolase" evidence="1">
    <location>
        <begin position="36"/>
        <end position="159"/>
    </location>
</feature>
<dbReference type="InterPro" id="IPR029401">
    <property type="entry name" value="Nudix_N"/>
</dbReference>
<dbReference type="OrthoDB" id="5417595at2"/>
<dbReference type="InterPro" id="IPR000086">
    <property type="entry name" value="NUDIX_hydrolase_dom"/>
</dbReference>
<gene>
    <name evidence="2" type="ORF">BegalDRAFT_1348</name>
</gene>